<comment type="function">
    <text evidence="8">Ligates lysine onto the cytidine present at position 34 of the AUA codon-specific tRNA(Ile) that contains the anticodon CAU, in an ATP-dependent manner. Cytidine is converted to lysidine, thus changing the amino acid specificity of the tRNA from methionine to isoleucine.</text>
</comment>
<comment type="similarity">
    <text evidence="8">Belongs to the tRNA(Ile)-lysidine synthase family.</text>
</comment>
<dbReference type="CDD" id="cd01992">
    <property type="entry name" value="TilS_N"/>
    <property type="match status" value="1"/>
</dbReference>
<evidence type="ECO:0000256" key="2">
    <source>
        <dbReference type="ARBA" id="ARBA00022490"/>
    </source>
</evidence>
<dbReference type="SUPFAM" id="SSF56037">
    <property type="entry name" value="PheT/TilS domain"/>
    <property type="match status" value="1"/>
</dbReference>
<keyword evidence="4 8" id="KW-0819">tRNA processing</keyword>
<evidence type="ECO:0000256" key="6">
    <source>
        <dbReference type="ARBA" id="ARBA00022840"/>
    </source>
</evidence>
<dbReference type="InterPro" id="IPR011063">
    <property type="entry name" value="TilS/TtcA_N"/>
</dbReference>
<dbReference type="Gene3D" id="3.40.50.620">
    <property type="entry name" value="HUPs"/>
    <property type="match status" value="1"/>
</dbReference>
<dbReference type="HAMAP" id="MF_01161">
    <property type="entry name" value="tRNA_Ile_lys_synt"/>
    <property type="match status" value="1"/>
</dbReference>
<dbReference type="InterPro" id="IPR012795">
    <property type="entry name" value="tRNA_Ile_lys_synt_N"/>
</dbReference>
<dbReference type="KEGG" id="cpy:Cphy_0139"/>
<dbReference type="NCBIfam" id="TIGR02432">
    <property type="entry name" value="lysidine_TilS_N"/>
    <property type="match status" value="1"/>
</dbReference>
<dbReference type="Pfam" id="PF11734">
    <property type="entry name" value="TilS_C"/>
    <property type="match status" value="1"/>
</dbReference>
<name>A9KR60_LACP7</name>
<dbReference type="GO" id="GO:0006400">
    <property type="term" value="P:tRNA modification"/>
    <property type="evidence" value="ECO:0007669"/>
    <property type="project" value="UniProtKB-UniRule"/>
</dbReference>
<dbReference type="EMBL" id="CP000885">
    <property type="protein sequence ID" value="ABX40528.1"/>
    <property type="molecule type" value="Genomic_DNA"/>
</dbReference>
<dbReference type="GO" id="GO:0005524">
    <property type="term" value="F:ATP binding"/>
    <property type="evidence" value="ECO:0007669"/>
    <property type="project" value="UniProtKB-UniRule"/>
</dbReference>
<evidence type="ECO:0000256" key="5">
    <source>
        <dbReference type="ARBA" id="ARBA00022741"/>
    </source>
</evidence>
<keyword evidence="5 8" id="KW-0547">Nucleotide-binding</keyword>
<feature type="domain" description="Lysidine-tRNA(Ile) synthetase C-terminal" evidence="9">
    <location>
        <begin position="416"/>
        <end position="488"/>
    </location>
</feature>
<dbReference type="STRING" id="357809.Cphy_0139"/>
<dbReference type="InterPro" id="IPR014729">
    <property type="entry name" value="Rossmann-like_a/b/a_fold"/>
</dbReference>
<evidence type="ECO:0000256" key="3">
    <source>
        <dbReference type="ARBA" id="ARBA00022598"/>
    </source>
</evidence>
<dbReference type="NCBIfam" id="TIGR02433">
    <property type="entry name" value="lysidine_TilS_C"/>
    <property type="match status" value="1"/>
</dbReference>
<evidence type="ECO:0000256" key="1">
    <source>
        <dbReference type="ARBA" id="ARBA00004496"/>
    </source>
</evidence>
<keyword evidence="3 8" id="KW-0436">Ligase</keyword>
<dbReference type="SUPFAM" id="SSF52402">
    <property type="entry name" value="Adenine nucleotide alpha hydrolases-like"/>
    <property type="match status" value="1"/>
</dbReference>
<dbReference type="HOGENOM" id="CLU_018869_0_1_9"/>
<gene>
    <name evidence="8" type="primary">tilS</name>
    <name evidence="10" type="ordered locus">Cphy_0139</name>
</gene>
<dbReference type="PANTHER" id="PTHR43033:SF1">
    <property type="entry name" value="TRNA(ILE)-LYSIDINE SYNTHASE-RELATED"/>
    <property type="match status" value="1"/>
</dbReference>
<dbReference type="RefSeq" id="WP_012198171.1">
    <property type="nucleotide sequence ID" value="NC_010001.1"/>
</dbReference>
<dbReference type="Pfam" id="PF01171">
    <property type="entry name" value="ATP_bind_3"/>
    <property type="match status" value="1"/>
</dbReference>
<comment type="subcellular location">
    <subcellularLocation>
        <location evidence="1 8">Cytoplasm</location>
    </subcellularLocation>
</comment>
<dbReference type="EC" id="6.3.4.19" evidence="8"/>
<protein>
    <recommendedName>
        <fullName evidence="8">tRNA(Ile)-lysidine synthase</fullName>
        <ecNumber evidence="8">6.3.4.19</ecNumber>
    </recommendedName>
    <alternativeName>
        <fullName evidence="8">tRNA(Ile)-2-lysyl-cytidine synthase</fullName>
    </alternativeName>
    <alternativeName>
        <fullName evidence="8">tRNA(Ile)-lysidine synthetase</fullName>
    </alternativeName>
</protein>
<reference evidence="11" key="1">
    <citation type="submission" date="2007-11" db="EMBL/GenBank/DDBJ databases">
        <title>Complete genome sequence of Clostridium phytofermentans ISDg.</title>
        <authorList>
            <person name="Leschine S.B."/>
            <person name="Warnick T.A."/>
            <person name="Blanchard J.L."/>
            <person name="Schnell D.J."/>
            <person name="Petit E.L."/>
            <person name="LaTouf W.G."/>
            <person name="Copeland A."/>
            <person name="Lucas S."/>
            <person name="Lapidus A."/>
            <person name="Barry K."/>
            <person name="Glavina del Rio T."/>
            <person name="Dalin E."/>
            <person name="Tice H."/>
            <person name="Pitluck S."/>
            <person name="Kiss H."/>
            <person name="Brettin T."/>
            <person name="Bruce D."/>
            <person name="Detter J.C."/>
            <person name="Han C."/>
            <person name="Kuske C."/>
            <person name="Schmutz J."/>
            <person name="Larimer F."/>
            <person name="Land M."/>
            <person name="Hauser L."/>
            <person name="Kyrpides N."/>
            <person name="Kim E.A."/>
            <person name="Richardson P."/>
        </authorList>
    </citation>
    <scope>NUCLEOTIDE SEQUENCE [LARGE SCALE GENOMIC DNA]</scope>
    <source>
        <strain evidence="11">ATCC 700394 / DSM 18823 / ISDg</strain>
    </source>
</reference>
<evidence type="ECO:0000313" key="10">
    <source>
        <dbReference type="EMBL" id="ABX40528.1"/>
    </source>
</evidence>
<evidence type="ECO:0000313" key="11">
    <source>
        <dbReference type="Proteomes" id="UP000000370"/>
    </source>
</evidence>
<evidence type="ECO:0000259" key="9">
    <source>
        <dbReference type="SMART" id="SM00977"/>
    </source>
</evidence>
<dbReference type="InterPro" id="IPR012094">
    <property type="entry name" value="tRNA_Ile_lys_synt"/>
</dbReference>
<dbReference type="SMART" id="SM00977">
    <property type="entry name" value="TilS_C"/>
    <property type="match status" value="1"/>
</dbReference>
<dbReference type="SUPFAM" id="SSF82829">
    <property type="entry name" value="MesJ substrate recognition domain-like"/>
    <property type="match status" value="1"/>
</dbReference>
<dbReference type="PANTHER" id="PTHR43033">
    <property type="entry name" value="TRNA(ILE)-LYSIDINE SYNTHASE-RELATED"/>
    <property type="match status" value="1"/>
</dbReference>
<organism evidence="10 11">
    <name type="scientific">Lachnoclostridium phytofermentans (strain ATCC 700394 / DSM 18823 / ISDg)</name>
    <name type="common">Clostridium phytofermentans</name>
    <dbReference type="NCBI Taxonomy" id="357809"/>
    <lineage>
        <taxon>Bacteria</taxon>
        <taxon>Bacillati</taxon>
        <taxon>Bacillota</taxon>
        <taxon>Clostridia</taxon>
        <taxon>Lachnospirales</taxon>
        <taxon>Lachnospiraceae</taxon>
    </lineage>
</organism>
<evidence type="ECO:0000256" key="7">
    <source>
        <dbReference type="ARBA" id="ARBA00048539"/>
    </source>
</evidence>
<comment type="catalytic activity">
    <reaction evidence="7 8">
        <text>cytidine(34) in tRNA(Ile2) + L-lysine + ATP = lysidine(34) in tRNA(Ile2) + AMP + diphosphate + H(+)</text>
        <dbReference type="Rhea" id="RHEA:43744"/>
        <dbReference type="Rhea" id="RHEA-COMP:10625"/>
        <dbReference type="Rhea" id="RHEA-COMP:10670"/>
        <dbReference type="ChEBI" id="CHEBI:15378"/>
        <dbReference type="ChEBI" id="CHEBI:30616"/>
        <dbReference type="ChEBI" id="CHEBI:32551"/>
        <dbReference type="ChEBI" id="CHEBI:33019"/>
        <dbReference type="ChEBI" id="CHEBI:82748"/>
        <dbReference type="ChEBI" id="CHEBI:83665"/>
        <dbReference type="ChEBI" id="CHEBI:456215"/>
        <dbReference type="EC" id="6.3.4.19"/>
    </reaction>
</comment>
<dbReference type="AlphaFoldDB" id="A9KR60"/>
<evidence type="ECO:0000256" key="4">
    <source>
        <dbReference type="ARBA" id="ARBA00022694"/>
    </source>
</evidence>
<dbReference type="eggNOG" id="COG0037">
    <property type="taxonomic scope" value="Bacteria"/>
</dbReference>
<keyword evidence="6 8" id="KW-0067">ATP-binding</keyword>
<keyword evidence="11" id="KW-1185">Reference proteome</keyword>
<dbReference type="Proteomes" id="UP000000370">
    <property type="component" value="Chromosome"/>
</dbReference>
<sequence>MLKKVENFIKDQGMLSPFDTVIVGVSGGADSICLLTCLHRLREQYHLNLYAVHVNHMLRGMEADEDEAFVQSMCNSLSIPLHCVREDVKRIAELSGTTIEEAGRNLRYLSFEQECERVKAHKIAVAHNRNDNAETVLFHLFRGTGLTGMTGIPKKRGQIIRPLLCVTREEIETFLFNEHIFYRIDSTNLSNDYTRNKIRLSILPIATNEINERAVEHITSLSDQLLEVANYLDQVTEREFKRIATLSQESVTLDLREFTAIEDLIKREILRKAIKLISGLKDIESIHLVDGVNLCKCQVGKEIHLPNHIIVKRGYNTIIVFDSLKHSDKNDMIRNNQLDEIPLTIKKEDSVTNLCCHPNSQDCDGMEIFMKNGTVQLVDFLGKRLEIRVFPYENSLTIPKNSYTKWYDYDKIRNAVVIRTRREGDFLMIHPQGKTKSLKSLLVDQKIPREERDKIPLVTCDSHVLWAVGVRSSEAYRIDKDTNWVLSITTDR</sequence>
<evidence type="ECO:0000256" key="8">
    <source>
        <dbReference type="HAMAP-Rule" id="MF_01161"/>
    </source>
</evidence>
<dbReference type="OrthoDB" id="9807403at2"/>
<dbReference type="GO" id="GO:0032267">
    <property type="term" value="F:tRNA(Ile)-lysidine synthase activity"/>
    <property type="evidence" value="ECO:0007669"/>
    <property type="project" value="UniProtKB-EC"/>
</dbReference>
<accession>A9KR60</accession>
<dbReference type="InterPro" id="IPR012796">
    <property type="entry name" value="Lysidine-tRNA-synth_C"/>
</dbReference>
<proteinExistence type="inferred from homology"/>
<feature type="binding site" evidence="8">
    <location>
        <begin position="26"/>
        <end position="31"/>
    </location>
    <ligand>
        <name>ATP</name>
        <dbReference type="ChEBI" id="CHEBI:30616"/>
    </ligand>
</feature>
<dbReference type="GO" id="GO:0005737">
    <property type="term" value="C:cytoplasm"/>
    <property type="evidence" value="ECO:0007669"/>
    <property type="project" value="UniProtKB-SubCell"/>
</dbReference>
<comment type="domain">
    <text evidence="8">The N-terminal region contains the highly conserved SGGXDS motif, predicted to be a P-loop motif involved in ATP binding.</text>
</comment>
<keyword evidence="2 8" id="KW-0963">Cytoplasm</keyword>